<evidence type="ECO:0000256" key="2">
    <source>
        <dbReference type="ARBA" id="ARBA00004906"/>
    </source>
</evidence>
<dbReference type="InterPro" id="IPR001841">
    <property type="entry name" value="Znf_RING"/>
</dbReference>
<feature type="region of interest" description="Disordered" evidence="12">
    <location>
        <begin position="1"/>
        <end position="83"/>
    </location>
</feature>
<reference evidence="15" key="1">
    <citation type="submission" date="2016-07" db="EMBL/GenBank/DDBJ databases">
        <title>De novo transcriptome assembly of four accessions of the metal hyperaccumulator plant Noccaea caerulescens.</title>
        <authorList>
            <person name="Blande D."/>
            <person name="Halimaa P."/>
            <person name="Tervahauta A.I."/>
            <person name="Aarts M.G."/>
            <person name="Karenlampi S.O."/>
        </authorList>
    </citation>
    <scope>NUCLEOTIDE SEQUENCE</scope>
</reference>
<evidence type="ECO:0000256" key="4">
    <source>
        <dbReference type="ARBA" id="ARBA00012483"/>
    </source>
</evidence>
<evidence type="ECO:0000256" key="12">
    <source>
        <dbReference type="SAM" id="MobiDB-lite"/>
    </source>
</evidence>
<evidence type="ECO:0000256" key="11">
    <source>
        <dbReference type="PROSITE-ProRule" id="PRU00455"/>
    </source>
</evidence>
<organism evidence="15">
    <name type="scientific">Noccaea caerulescens</name>
    <name type="common">Alpine penny-cress</name>
    <name type="synonym">Thlaspi caerulescens</name>
    <dbReference type="NCBI Taxonomy" id="107243"/>
    <lineage>
        <taxon>Eukaryota</taxon>
        <taxon>Viridiplantae</taxon>
        <taxon>Streptophyta</taxon>
        <taxon>Embryophyta</taxon>
        <taxon>Tracheophyta</taxon>
        <taxon>Spermatophyta</taxon>
        <taxon>Magnoliopsida</taxon>
        <taxon>eudicotyledons</taxon>
        <taxon>Gunneridae</taxon>
        <taxon>Pentapetalae</taxon>
        <taxon>rosids</taxon>
        <taxon>malvids</taxon>
        <taxon>Brassicales</taxon>
        <taxon>Brassicaceae</taxon>
        <taxon>Coluteocarpeae</taxon>
        <taxon>Noccaea</taxon>
    </lineage>
</organism>
<keyword evidence="5" id="KW-0808">Transferase</keyword>
<dbReference type="PROSITE" id="PS51081">
    <property type="entry name" value="ZF_SIAH"/>
    <property type="match status" value="1"/>
</dbReference>
<dbReference type="EC" id="2.3.2.27" evidence="4"/>
<comment type="function">
    <text evidence="10">E3 ubiquitin-protein ligase that mediates ubiquitination and subsequent proteasomal degradation of target proteins. E3 ubiquitin ligases accept ubiquitin from an E2 ubiquitin-conjugating enzyme in the form of a thioester and then directly transfers the ubiquitin to targeted substrates. It probably triggers the ubiquitin-mediated degradation of different substrates.</text>
</comment>
<feature type="compositionally biased region" description="Acidic residues" evidence="12">
    <location>
        <begin position="29"/>
        <end position="52"/>
    </location>
</feature>
<dbReference type="EMBL" id="GEVK01017834">
    <property type="protein sequence ID" value="JAU34998.1"/>
    <property type="molecule type" value="Transcribed_RNA"/>
</dbReference>
<dbReference type="CDD" id="cd16571">
    <property type="entry name" value="RING-HC_SIAHs"/>
    <property type="match status" value="1"/>
</dbReference>
<evidence type="ECO:0000256" key="10">
    <source>
        <dbReference type="ARBA" id="ARBA00024004"/>
    </source>
</evidence>
<dbReference type="Pfam" id="PF21361">
    <property type="entry name" value="Sina_ZnF"/>
    <property type="match status" value="1"/>
</dbReference>
<name>A0A1J3EUK6_NOCCA</name>
<dbReference type="PROSITE" id="PS50089">
    <property type="entry name" value="ZF_RING_2"/>
    <property type="match status" value="1"/>
</dbReference>
<dbReference type="UniPathway" id="UPA00143"/>
<sequence>MARFSVCGGDDGEGSSNDRSRKRQRLPSIDEDEEDAEDSDAGSSGEEDEEESLIPHRGEEGNCRVRRMESEDRASTSEDSSREVLLMEVERRFGNSVVNSQSSSSRDSPLSLMLLDPDVLDCPICYEALKIPIFQCDNGHVACSACCTKVRNRCPSCTLPIGYIRCRAMEKVIEASRVSCPNAKYGCKENLLYGSRFSHEKLCVFAPCSCPVHNCNYVGYHKDLNSHVRDKHKDDDVIPFVWDKSLSISFHVREDTTILQEENDGEVIVVKAFKGLHVVYVTVSCIAPSAPPGVGKLSCHLVNRAADSSLMQGFMVKNIRKVGNEQPEDGFVVIPSYMLAGDVLISIGRGRIFVHA</sequence>
<evidence type="ECO:0000256" key="9">
    <source>
        <dbReference type="ARBA" id="ARBA00022833"/>
    </source>
</evidence>
<dbReference type="InterPro" id="IPR044286">
    <property type="entry name" value="SINL_plant"/>
</dbReference>
<evidence type="ECO:0000259" key="14">
    <source>
        <dbReference type="PROSITE" id="PS51081"/>
    </source>
</evidence>
<comment type="pathway">
    <text evidence="2">Protein modification; protein ubiquitination.</text>
</comment>
<accession>A0A1J3EUK6</accession>
<evidence type="ECO:0000259" key="13">
    <source>
        <dbReference type="PROSITE" id="PS50089"/>
    </source>
</evidence>
<dbReference type="GO" id="GO:0008270">
    <property type="term" value="F:zinc ion binding"/>
    <property type="evidence" value="ECO:0007669"/>
    <property type="project" value="UniProtKB-KW"/>
</dbReference>
<dbReference type="AlphaFoldDB" id="A0A1J3EUK6"/>
<dbReference type="Pfam" id="PF21362">
    <property type="entry name" value="Sina_RING"/>
    <property type="match status" value="1"/>
</dbReference>
<dbReference type="GO" id="GO:0061630">
    <property type="term" value="F:ubiquitin protein ligase activity"/>
    <property type="evidence" value="ECO:0007669"/>
    <property type="project" value="UniProtKB-EC"/>
</dbReference>
<evidence type="ECO:0000313" key="15">
    <source>
        <dbReference type="EMBL" id="JAU34998.1"/>
    </source>
</evidence>
<evidence type="ECO:0000256" key="8">
    <source>
        <dbReference type="ARBA" id="ARBA00022786"/>
    </source>
</evidence>
<comment type="catalytic activity">
    <reaction evidence="1">
        <text>S-ubiquitinyl-[E2 ubiquitin-conjugating enzyme]-L-cysteine + [acceptor protein]-L-lysine = [E2 ubiquitin-conjugating enzyme]-L-cysteine + N(6)-ubiquitinyl-[acceptor protein]-L-lysine.</text>
        <dbReference type="EC" id="2.3.2.27"/>
    </reaction>
</comment>
<keyword evidence="6" id="KW-0479">Metal-binding</keyword>
<keyword evidence="8" id="KW-0833">Ubl conjugation pathway</keyword>
<evidence type="ECO:0000256" key="7">
    <source>
        <dbReference type="ARBA" id="ARBA00022771"/>
    </source>
</evidence>
<feature type="compositionally biased region" description="Basic and acidic residues" evidence="12">
    <location>
        <begin position="53"/>
        <end position="82"/>
    </location>
</feature>
<evidence type="ECO:0000256" key="1">
    <source>
        <dbReference type="ARBA" id="ARBA00000900"/>
    </source>
</evidence>
<proteinExistence type="inferred from homology"/>
<comment type="similarity">
    <text evidence="3">Belongs to the SINA (Seven in absentia) family.</text>
</comment>
<dbReference type="Gene3D" id="3.30.40.10">
    <property type="entry name" value="Zinc/RING finger domain, C3HC4 (zinc finger)"/>
    <property type="match status" value="1"/>
</dbReference>
<dbReference type="PANTHER" id="PTHR46632:SF16">
    <property type="entry name" value="E3 UBIQUITIN-PROTEIN LIGASE SINA-LIKE 10"/>
    <property type="match status" value="1"/>
</dbReference>
<keyword evidence="9" id="KW-0862">Zinc</keyword>
<evidence type="ECO:0000256" key="3">
    <source>
        <dbReference type="ARBA" id="ARBA00009119"/>
    </source>
</evidence>
<gene>
    <name evidence="15" type="ORF">LC_TR17461_c0_g1_i1_g.59681</name>
</gene>
<dbReference type="GO" id="GO:0016567">
    <property type="term" value="P:protein ubiquitination"/>
    <property type="evidence" value="ECO:0007669"/>
    <property type="project" value="UniProtKB-UniPathway"/>
</dbReference>
<keyword evidence="7 11" id="KW-0863">Zinc-finger</keyword>
<dbReference type="PANTHER" id="PTHR46632">
    <property type="entry name" value="E3 UBIQUITIN-PROTEIN LIGASE SINA-LIKE 4"/>
    <property type="match status" value="1"/>
</dbReference>
<dbReference type="SUPFAM" id="SSF57850">
    <property type="entry name" value="RING/U-box"/>
    <property type="match status" value="1"/>
</dbReference>
<feature type="domain" description="RING-type" evidence="13">
    <location>
        <begin position="122"/>
        <end position="158"/>
    </location>
</feature>
<protein>
    <recommendedName>
        <fullName evidence="4">RING-type E3 ubiquitin transferase</fullName>
        <ecNumber evidence="4">2.3.2.27</ecNumber>
    </recommendedName>
</protein>
<dbReference type="InterPro" id="IPR013010">
    <property type="entry name" value="Znf_SIAH"/>
</dbReference>
<evidence type="ECO:0000256" key="6">
    <source>
        <dbReference type="ARBA" id="ARBA00022723"/>
    </source>
</evidence>
<feature type="domain" description="SIAH-type" evidence="14">
    <location>
        <begin position="175"/>
        <end position="233"/>
    </location>
</feature>
<evidence type="ECO:0000256" key="5">
    <source>
        <dbReference type="ARBA" id="ARBA00022679"/>
    </source>
</evidence>
<dbReference type="InterPro" id="IPR013083">
    <property type="entry name" value="Znf_RING/FYVE/PHD"/>
</dbReference>
<dbReference type="SUPFAM" id="SSF49599">
    <property type="entry name" value="TRAF domain-like"/>
    <property type="match status" value="1"/>
</dbReference>
<dbReference type="InterPro" id="IPR049548">
    <property type="entry name" value="Sina-like_RING"/>
</dbReference>